<dbReference type="Gene3D" id="3.90.700.10">
    <property type="entry name" value="Succinate dehydrogenase/fumarate reductase flavoprotein, catalytic domain"/>
    <property type="match status" value="1"/>
</dbReference>
<dbReference type="Pfam" id="PF00890">
    <property type="entry name" value="FAD_binding_2"/>
    <property type="match status" value="1"/>
</dbReference>
<evidence type="ECO:0000256" key="1">
    <source>
        <dbReference type="ARBA" id="ARBA00001974"/>
    </source>
</evidence>
<dbReference type="InterPro" id="IPR036188">
    <property type="entry name" value="FAD/NAD-bd_sf"/>
</dbReference>
<sequence length="616" mass="65963">MSNTVIIVGGGLSGLSAAHTVLEHGYNVLVIDKNAFFGGNSTKATSGINGALTKTQIQLGIKDSVEAFYDDTAKSAREMLRPDLVKVLTGRSASAVEWLQNKFQLDLSLVSRLGGHSFPRTHRGKEKMPGMTITYALMEMIEDLSVSQPDRVKLIKKARVTNLIKENGAVVGVEYEHVNQPGPKVQAWGPVVLATGGYAADFSSDSLLKKYRPDLWDLPTTNGDHTTGDGIKMTSAIGGKTINMEKVQVHPTGLVDPREPDAKVKFLAAEALRGVGGLLLQADGKRFCDELGHRDYVTGMMWKNKFPIRLVLNTAASKEIEWHCKHYVGRGLMNYFKNGEELAKEIGIPPSELQKTFDEYNLIAEGKAKDPWGKKYFHNIPIKMDQDFHVAQMAPVLHYTMGGVDINDQASIKDTTDVPIPGLFAAGEMCGGVHGANRLGGSSLLGCVVFGRTAGDSVCQYLKSNPVVGSGAKNAGAIALPGGFTTSVTVDPIGQKINLEISWGGAAKATAAAAAPAPAAAEPAPAPKLRAINAAEVAKHNTPEDCWVIVNGQVLDVTKFLPDHPGGKKAILIFAGRDATVEFNMLHKPDVVEKYAPDSIIGVLDDSSLPSRPAKI</sequence>
<dbReference type="GO" id="GO:0010181">
    <property type="term" value="F:FMN binding"/>
    <property type="evidence" value="ECO:0007669"/>
    <property type="project" value="InterPro"/>
</dbReference>
<dbReference type="SUPFAM" id="SSF56425">
    <property type="entry name" value="Succinate dehydrogenase/fumarate reductase flavoprotein, catalytic domain"/>
    <property type="match status" value="1"/>
</dbReference>
<dbReference type="InterPro" id="IPR010960">
    <property type="entry name" value="Flavocytochrome_c"/>
</dbReference>
<evidence type="ECO:0000259" key="12">
    <source>
        <dbReference type="PROSITE" id="PS50255"/>
    </source>
</evidence>
<dbReference type="EMBL" id="BQFW01000005">
    <property type="protein sequence ID" value="GJJ71250.1"/>
    <property type="molecule type" value="Genomic_DNA"/>
</dbReference>
<evidence type="ECO:0000313" key="13">
    <source>
        <dbReference type="EMBL" id="GJJ71250.1"/>
    </source>
</evidence>
<dbReference type="AlphaFoldDB" id="A0A9P3H6Y0"/>
<accession>A0A9P3H6Y0</accession>
<keyword evidence="3" id="KW-0349">Heme</keyword>
<evidence type="ECO:0000256" key="11">
    <source>
        <dbReference type="ARBA" id="ARBA00077246"/>
    </source>
</evidence>
<evidence type="ECO:0000256" key="9">
    <source>
        <dbReference type="ARBA" id="ARBA00050832"/>
    </source>
</evidence>
<dbReference type="InterPro" id="IPR050315">
    <property type="entry name" value="FAD-oxidoreductase_2"/>
</dbReference>
<dbReference type="InterPro" id="IPR027477">
    <property type="entry name" value="Succ_DH/fumarate_Rdtase_cat_sf"/>
</dbReference>
<keyword evidence="4" id="KW-0285">Flavoprotein</keyword>
<reference evidence="13" key="2">
    <citation type="journal article" date="2022" name="Microbiol. Resour. Announc.">
        <title>Whole-Genome Sequence of Entomortierella parvispora E1425, a Mucoromycotan Fungus Associated with Burkholderiaceae-Related Endosymbiotic Bacteria.</title>
        <authorList>
            <person name="Herlambang A."/>
            <person name="Guo Y."/>
            <person name="Takashima Y."/>
            <person name="Narisawa K."/>
            <person name="Ohta H."/>
            <person name="Nishizawa T."/>
        </authorList>
    </citation>
    <scope>NUCLEOTIDE SEQUENCE</scope>
    <source>
        <strain evidence="13">E1425</strain>
    </source>
</reference>
<evidence type="ECO:0000256" key="5">
    <source>
        <dbReference type="ARBA" id="ARBA00022723"/>
    </source>
</evidence>
<keyword evidence="14" id="KW-1185">Reference proteome</keyword>
<dbReference type="SUPFAM" id="SSF55856">
    <property type="entry name" value="Cytochrome b5-like heme/steroid binding domain"/>
    <property type="match status" value="1"/>
</dbReference>
<organism evidence="13 14">
    <name type="scientific">Entomortierella parvispora</name>
    <dbReference type="NCBI Taxonomy" id="205924"/>
    <lineage>
        <taxon>Eukaryota</taxon>
        <taxon>Fungi</taxon>
        <taxon>Fungi incertae sedis</taxon>
        <taxon>Mucoromycota</taxon>
        <taxon>Mortierellomycotina</taxon>
        <taxon>Mortierellomycetes</taxon>
        <taxon>Mortierellales</taxon>
        <taxon>Mortierellaceae</taxon>
        <taxon>Entomortierella</taxon>
    </lineage>
</organism>
<dbReference type="SUPFAM" id="SSF51905">
    <property type="entry name" value="FAD/NAD(P)-binding domain"/>
    <property type="match status" value="1"/>
</dbReference>
<evidence type="ECO:0000256" key="8">
    <source>
        <dbReference type="ARBA" id="ARBA00023004"/>
    </source>
</evidence>
<dbReference type="PROSITE" id="PS00191">
    <property type="entry name" value="CYTOCHROME_B5_1"/>
    <property type="match status" value="1"/>
</dbReference>
<keyword evidence="5" id="KW-0479">Metal-binding</keyword>
<dbReference type="InterPro" id="IPR001199">
    <property type="entry name" value="Cyt_B5-like_heme/steroid-bd"/>
</dbReference>
<evidence type="ECO:0000256" key="3">
    <source>
        <dbReference type="ARBA" id="ARBA00022617"/>
    </source>
</evidence>
<dbReference type="Gene3D" id="3.10.120.10">
    <property type="entry name" value="Cytochrome b5-like heme/steroid binding domain"/>
    <property type="match status" value="1"/>
</dbReference>
<keyword evidence="6" id="KW-0274">FAD</keyword>
<dbReference type="GO" id="GO:0046872">
    <property type="term" value="F:metal ion binding"/>
    <property type="evidence" value="ECO:0007669"/>
    <property type="project" value="UniProtKB-KW"/>
</dbReference>
<name>A0A9P3H6Y0_9FUNG</name>
<comment type="catalytic activity">
    <reaction evidence="9">
        <text>succinate + NAD(+) = fumarate + NADH + H(+)</text>
        <dbReference type="Rhea" id="RHEA:18281"/>
        <dbReference type="ChEBI" id="CHEBI:15378"/>
        <dbReference type="ChEBI" id="CHEBI:29806"/>
        <dbReference type="ChEBI" id="CHEBI:30031"/>
        <dbReference type="ChEBI" id="CHEBI:57540"/>
        <dbReference type="ChEBI" id="CHEBI:57945"/>
        <dbReference type="EC" id="1.3.1.6"/>
    </reaction>
</comment>
<dbReference type="PANTHER" id="PTHR43400">
    <property type="entry name" value="FUMARATE REDUCTASE"/>
    <property type="match status" value="1"/>
</dbReference>
<dbReference type="GO" id="GO:0016156">
    <property type="term" value="F:fumarate reductase (NADH) activity"/>
    <property type="evidence" value="ECO:0007669"/>
    <property type="project" value="UniProtKB-EC"/>
</dbReference>
<dbReference type="EC" id="1.3.1.6" evidence="10"/>
<dbReference type="NCBIfam" id="TIGR01813">
    <property type="entry name" value="flavo_cyto_c"/>
    <property type="match status" value="1"/>
</dbReference>
<dbReference type="PANTHER" id="PTHR43400:SF1">
    <property type="entry name" value="FUMARATE REDUCTASE"/>
    <property type="match status" value="1"/>
</dbReference>
<dbReference type="Proteomes" id="UP000827284">
    <property type="component" value="Unassembled WGS sequence"/>
</dbReference>
<dbReference type="Pfam" id="PF00173">
    <property type="entry name" value="Cyt-b5"/>
    <property type="match status" value="1"/>
</dbReference>
<evidence type="ECO:0000256" key="4">
    <source>
        <dbReference type="ARBA" id="ARBA00022630"/>
    </source>
</evidence>
<reference evidence="13" key="1">
    <citation type="submission" date="2021-11" db="EMBL/GenBank/DDBJ databases">
        <authorList>
            <person name="Herlambang A."/>
            <person name="Guo Y."/>
            <person name="Takashima Y."/>
            <person name="Nishizawa T."/>
        </authorList>
    </citation>
    <scope>NUCLEOTIDE SEQUENCE</scope>
    <source>
        <strain evidence="13">E1425</strain>
    </source>
</reference>
<evidence type="ECO:0000256" key="6">
    <source>
        <dbReference type="ARBA" id="ARBA00022827"/>
    </source>
</evidence>
<comment type="caution">
    <text evidence="13">The sequence shown here is derived from an EMBL/GenBank/DDBJ whole genome shotgun (WGS) entry which is preliminary data.</text>
</comment>
<dbReference type="Gene3D" id="3.50.50.60">
    <property type="entry name" value="FAD/NAD(P)-binding domain"/>
    <property type="match status" value="1"/>
</dbReference>
<gene>
    <name evidence="13" type="ORF">EMPS_03600</name>
</gene>
<dbReference type="SMART" id="SM01117">
    <property type="entry name" value="Cyt-b5"/>
    <property type="match status" value="1"/>
</dbReference>
<dbReference type="InterPro" id="IPR018506">
    <property type="entry name" value="Cyt_B5_heme-BS"/>
</dbReference>
<feature type="domain" description="Cytochrome b5 heme-binding" evidence="12">
    <location>
        <begin position="529"/>
        <end position="605"/>
    </location>
</feature>
<keyword evidence="8" id="KW-0408">Iron</keyword>
<comment type="cofactor">
    <cofactor evidence="1">
        <name>FAD</name>
        <dbReference type="ChEBI" id="CHEBI:57692"/>
    </cofactor>
</comment>
<dbReference type="InterPro" id="IPR036400">
    <property type="entry name" value="Cyt_B5-like_heme/steroid_sf"/>
</dbReference>
<protein>
    <recommendedName>
        <fullName evidence="10">fumarate reductase (NADH)</fullName>
        <ecNumber evidence="10">1.3.1.6</ecNumber>
    </recommendedName>
    <alternativeName>
        <fullName evidence="11">NADH-dependent fumarate reductase</fullName>
    </alternativeName>
</protein>
<evidence type="ECO:0000256" key="2">
    <source>
        <dbReference type="ARBA" id="ARBA00008040"/>
    </source>
</evidence>
<dbReference type="GO" id="GO:0020037">
    <property type="term" value="F:heme binding"/>
    <property type="evidence" value="ECO:0007669"/>
    <property type="project" value="InterPro"/>
</dbReference>
<comment type="similarity">
    <text evidence="2">Belongs to the FAD-dependent oxidoreductase 2 family. FRD/SDH subfamily.</text>
</comment>
<evidence type="ECO:0000256" key="10">
    <source>
        <dbReference type="ARBA" id="ARBA00067004"/>
    </source>
</evidence>
<dbReference type="OrthoDB" id="10252157at2759"/>
<proteinExistence type="inferred from homology"/>
<dbReference type="FunFam" id="3.90.700.10:FF:000007">
    <property type="entry name" value="NADH-dependent fumarate reductase"/>
    <property type="match status" value="1"/>
</dbReference>
<keyword evidence="7" id="KW-0560">Oxidoreductase</keyword>
<evidence type="ECO:0000256" key="7">
    <source>
        <dbReference type="ARBA" id="ARBA00023002"/>
    </source>
</evidence>
<dbReference type="PROSITE" id="PS50255">
    <property type="entry name" value="CYTOCHROME_B5_2"/>
    <property type="match status" value="1"/>
</dbReference>
<dbReference type="InterPro" id="IPR003953">
    <property type="entry name" value="FAD-dep_OxRdtase_2_FAD-bd"/>
</dbReference>
<evidence type="ECO:0000313" key="14">
    <source>
        <dbReference type="Proteomes" id="UP000827284"/>
    </source>
</evidence>